<keyword evidence="1 4" id="KW-0560">Oxidoreductase</keyword>
<feature type="domain" description="Acyl-CoA dehydrogenase C-terminal" evidence="3">
    <location>
        <begin position="260"/>
        <end position="391"/>
    </location>
</feature>
<evidence type="ECO:0000313" key="4">
    <source>
        <dbReference type="EMBL" id="MBB4702462.1"/>
    </source>
</evidence>
<organism evidence="4 5">
    <name type="scientific">Sphaerisporangium siamense</name>
    <dbReference type="NCBI Taxonomy" id="795645"/>
    <lineage>
        <taxon>Bacteria</taxon>
        <taxon>Bacillati</taxon>
        <taxon>Actinomycetota</taxon>
        <taxon>Actinomycetes</taxon>
        <taxon>Streptosporangiales</taxon>
        <taxon>Streptosporangiaceae</taxon>
        <taxon>Sphaerisporangium</taxon>
    </lineage>
</organism>
<dbReference type="GO" id="GO:0008470">
    <property type="term" value="F:3-methylbutanoyl-CoA dehydrogenase activity"/>
    <property type="evidence" value="ECO:0007669"/>
    <property type="project" value="TreeGrafter"/>
</dbReference>
<dbReference type="EC" id="1.14.14.12" evidence="4"/>
<evidence type="ECO:0000259" key="2">
    <source>
        <dbReference type="Pfam" id="PF02771"/>
    </source>
</evidence>
<dbReference type="AlphaFoldDB" id="A0A7W7D906"/>
<dbReference type="InterPro" id="IPR036250">
    <property type="entry name" value="AcylCo_DH-like_C"/>
</dbReference>
<dbReference type="Gene3D" id="2.40.110.10">
    <property type="entry name" value="Butyryl-CoA Dehydrogenase, subunit A, domain 2"/>
    <property type="match status" value="1"/>
</dbReference>
<dbReference type="GO" id="GO:0006552">
    <property type="term" value="P:L-leucine catabolic process"/>
    <property type="evidence" value="ECO:0007669"/>
    <property type="project" value="TreeGrafter"/>
</dbReference>
<dbReference type="Pfam" id="PF02771">
    <property type="entry name" value="Acyl-CoA_dh_N"/>
    <property type="match status" value="1"/>
</dbReference>
<dbReference type="InterPro" id="IPR037069">
    <property type="entry name" value="AcylCoA_DH/ox_N_sf"/>
</dbReference>
<dbReference type="InterPro" id="IPR009100">
    <property type="entry name" value="AcylCoA_DH/oxidase_NM_dom_sf"/>
</dbReference>
<dbReference type="PANTHER" id="PTHR43884:SF12">
    <property type="entry name" value="ISOVALERYL-COA DEHYDROGENASE, MITOCHONDRIAL-RELATED"/>
    <property type="match status" value="1"/>
</dbReference>
<accession>A0A7W7D906</accession>
<protein>
    <submittedName>
        <fullName evidence="4">3-hydroxy-9,10-secoandrosta-1,3,5(10)-triene-9, 17-dione monooxygenase</fullName>
        <ecNumber evidence="4">1.14.14.12</ecNumber>
    </submittedName>
</protein>
<dbReference type="InterPro" id="IPR013786">
    <property type="entry name" value="AcylCoA_DH/ox_N"/>
</dbReference>
<comment type="caution">
    <text evidence="4">The sequence shown here is derived from an EMBL/GenBank/DDBJ whole genome shotgun (WGS) entry which is preliminary data.</text>
</comment>
<dbReference type="SUPFAM" id="SSF47203">
    <property type="entry name" value="Acyl-CoA dehydrogenase C-terminal domain-like"/>
    <property type="match status" value="1"/>
</dbReference>
<dbReference type="Proteomes" id="UP000542210">
    <property type="component" value="Unassembled WGS sequence"/>
</dbReference>
<dbReference type="GO" id="GO:0036383">
    <property type="term" value="F:3-hydroxy-9,10-secoandrosta-1,3,5(10)-triene-9,17-dione monooxygenase activity"/>
    <property type="evidence" value="ECO:0007669"/>
    <property type="project" value="UniProtKB-EC"/>
</dbReference>
<dbReference type="InterPro" id="IPR013107">
    <property type="entry name" value="Acyl-CoA_DH_C"/>
</dbReference>
<feature type="domain" description="Acyl-CoA dehydrogenase/oxidase N-terminal" evidence="2">
    <location>
        <begin position="32"/>
        <end position="119"/>
    </location>
</feature>
<dbReference type="Gene3D" id="1.20.140.10">
    <property type="entry name" value="Butyryl-CoA Dehydrogenase, subunit A, domain 3"/>
    <property type="match status" value="1"/>
</dbReference>
<reference evidence="4 5" key="1">
    <citation type="submission" date="2020-08" db="EMBL/GenBank/DDBJ databases">
        <title>Sequencing the genomes of 1000 actinobacteria strains.</title>
        <authorList>
            <person name="Klenk H.-P."/>
        </authorList>
    </citation>
    <scope>NUCLEOTIDE SEQUENCE [LARGE SCALE GENOMIC DNA]</scope>
    <source>
        <strain evidence="4 5">DSM 45784</strain>
    </source>
</reference>
<name>A0A7W7D906_9ACTN</name>
<dbReference type="Gene3D" id="1.10.540.10">
    <property type="entry name" value="Acyl-CoA dehydrogenase/oxidase, N-terminal domain"/>
    <property type="match status" value="1"/>
</dbReference>
<proteinExistence type="predicted"/>
<evidence type="ECO:0000313" key="5">
    <source>
        <dbReference type="Proteomes" id="UP000542210"/>
    </source>
</evidence>
<dbReference type="EMBL" id="JACHND010000001">
    <property type="protein sequence ID" value="MBB4702462.1"/>
    <property type="molecule type" value="Genomic_DNA"/>
</dbReference>
<evidence type="ECO:0000256" key="1">
    <source>
        <dbReference type="ARBA" id="ARBA00023002"/>
    </source>
</evidence>
<gene>
    <name evidence="4" type="ORF">BJ982_004006</name>
</gene>
<dbReference type="InterPro" id="IPR046373">
    <property type="entry name" value="Acyl-CoA_Oxase/DH_mid-dom_sf"/>
</dbReference>
<sequence>MTVITNVREQAAAAAPEPGLTPEEIIARAEAIAPTLVARQAETEARTYYAQDTHELFAEAGLYRVLVPKRYGGYEFGVDTFFRVVMTLARGCPSTGWMYCLGAAHALAVATLFGERAQDEIFDGDFICPATIMPSGTAERTEDGDWIINGTWAYCSGSPYATHFVGHTLVAPEEGAEPVPMLFIVPSSQFRRLDDWGGQLGLKGSGSHSITIENARIPDHFTIKSHISQFDVSGGTPGLTLHGNPQYGGGPLSIMILESAVLAVGIAHGALDAYEDLMRARTTSFPPITGRTENPDFQFWYGQAAGMLATAEAAVLHALQQWKDACARGPEAFTPELELRIAGIAREVVRLSWDAVQRYLFPTAGSSSVRVGERVERVWRDLSTMHSHAGVAIYLNGLAPREYAMARFGIEAHH</sequence>
<dbReference type="RefSeq" id="WP_184882246.1">
    <property type="nucleotide sequence ID" value="NZ_BOOV01000033.1"/>
</dbReference>
<keyword evidence="4" id="KW-0503">Monooxygenase</keyword>
<dbReference type="PIRSF" id="PIRSF016578">
    <property type="entry name" value="HsaA"/>
    <property type="match status" value="1"/>
</dbReference>
<keyword evidence="5" id="KW-1185">Reference proteome</keyword>
<dbReference type="Pfam" id="PF08028">
    <property type="entry name" value="Acyl-CoA_dh_2"/>
    <property type="match status" value="1"/>
</dbReference>
<dbReference type="PANTHER" id="PTHR43884">
    <property type="entry name" value="ACYL-COA DEHYDROGENASE"/>
    <property type="match status" value="1"/>
</dbReference>
<dbReference type="SUPFAM" id="SSF56645">
    <property type="entry name" value="Acyl-CoA dehydrogenase NM domain-like"/>
    <property type="match status" value="1"/>
</dbReference>
<evidence type="ECO:0000259" key="3">
    <source>
        <dbReference type="Pfam" id="PF08028"/>
    </source>
</evidence>
<dbReference type="GO" id="GO:0050660">
    <property type="term" value="F:flavin adenine dinucleotide binding"/>
    <property type="evidence" value="ECO:0007669"/>
    <property type="project" value="InterPro"/>
</dbReference>